<feature type="transmembrane region" description="Helical" evidence="2">
    <location>
        <begin position="469"/>
        <end position="487"/>
    </location>
</feature>
<accession>A0ABD3NNW9</accession>
<feature type="transmembrane region" description="Helical" evidence="2">
    <location>
        <begin position="56"/>
        <end position="74"/>
    </location>
</feature>
<organism evidence="3 4">
    <name type="scientific">Stephanodiscus triporus</name>
    <dbReference type="NCBI Taxonomy" id="2934178"/>
    <lineage>
        <taxon>Eukaryota</taxon>
        <taxon>Sar</taxon>
        <taxon>Stramenopiles</taxon>
        <taxon>Ochrophyta</taxon>
        <taxon>Bacillariophyta</taxon>
        <taxon>Coscinodiscophyceae</taxon>
        <taxon>Thalassiosirophycidae</taxon>
        <taxon>Stephanodiscales</taxon>
        <taxon>Stephanodiscaceae</taxon>
        <taxon>Stephanodiscus</taxon>
    </lineage>
</organism>
<feature type="transmembrane region" description="Helical" evidence="2">
    <location>
        <begin position="540"/>
        <end position="559"/>
    </location>
</feature>
<evidence type="ECO:0000313" key="3">
    <source>
        <dbReference type="EMBL" id="KAL3777598.1"/>
    </source>
</evidence>
<evidence type="ECO:0000313" key="4">
    <source>
        <dbReference type="Proteomes" id="UP001530315"/>
    </source>
</evidence>
<dbReference type="AlphaFoldDB" id="A0ABD3NNW9"/>
<feature type="transmembrane region" description="Helical" evidence="2">
    <location>
        <begin position="311"/>
        <end position="331"/>
    </location>
</feature>
<keyword evidence="2" id="KW-1133">Transmembrane helix</keyword>
<comment type="caution">
    <text evidence="3">The sequence shown here is derived from an EMBL/GenBank/DDBJ whole genome shotgun (WGS) entry which is preliminary data.</text>
</comment>
<proteinExistence type="inferred from homology"/>
<feature type="transmembrane region" description="Helical" evidence="2">
    <location>
        <begin position="507"/>
        <end position="528"/>
    </location>
</feature>
<dbReference type="Proteomes" id="UP001530315">
    <property type="component" value="Unassembled WGS sequence"/>
</dbReference>
<keyword evidence="2" id="KW-0472">Membrane</keyword>
<protein>
    <submittedName>
        <fullName evidence="3">Uncharacterized protein</fullName>
    </submittedName>
</protein>
<keyword evidence="4" id="KW-1185">Reference proteome</keyword>
<feature type="transmembrane region" description="Helical" evidence="2">
    <location>
        <begin position="565"/>
        <end position="587"/>
    </location>
</feature>
<name>A0ABD3NNW9_9STRA</name>
<evidence type="ECO:0000256" key="2">
    <source>
        <dbReference type="SAM" id="Phobius"/>
    </source>
</evidence>
<gene>
    <name evidence="3" type="ORF">ACHAW5_007488</name>
</gene>
<reference evidence="3 4" key="1">
    <citation type="submission" date="2024-10" db="EMBL/GenBank/DDBJ databases">
        <title>Updated reference genomes for cyclostephanoid diatoms.</title>
        <authorList>
            <person name="Roberts W.R."/>
            <person name="Alverson A.J."/>
        </authorList>
    </citation>
    <scope>NUCLEOTIDE SEQUENCE [LARGE SCALE GENOMIC DNA]</scope>
    <source>
        <strain evidence="3 4">AJA276-08</strain>
    </source>
</reference>
<feature type="transmembrane region" description="Helical" evidence="2">
    <location>
        <begin position="337"/>
        <end position="360"/>
    </location>
</feature>
<evidence type="ECO:0000256" key="1">
    <source>
        <dbReference type="ARBA" id="ARBA00010199"/>
    </source>
</evidence>
<comment type="similarity">
    <text evidence="1">Belongs to the multi antimicrobial extrusion (MATE) (TC 2.A.66.1) family.</text>
</comment>
<dbReference type="EMBL" id="JALLAZ020001275">
    <property type="protein sequence ID" value="KAL3777598.1"/>
    <property type="molecule type" value="Genomic_DNA"/>
</dbReference>
<sequence length="614" mass="66920">MKLEYGANEVDVLASRNLKQSALTFSTWAVSNTTTEASGEAFNNYAATTTDPGMEFFIIALVNLLFSIVVLYCLSWRWIAKRADESDDEKLTNKETAQNPIIIESKKMQARSPAESKQLSDELSVCNDNNHVSTPTEGGRFLRESRLLFGTVAKYDDETHKIIRLVIPLTFSAIATSSSGLFKVAIISHYVGTDALIAYAMVDGLLGISSSFNGGWVQAVNSVSSMACGAKNYQLSGKYVQIACIMYTLCEIPMGIVWIASMGRVVLFMEFDESVAVIAQRYVVVGILINIIGGSIDCFLGFLYSIEKEGFANTLYCTSSVIGVGMMFVAAKLDASLVTLGIAMLVNYCLLFFLIVVIPLKNGWFKEFENGLFGRLSLLEDSRAAKNLFQVAVPLAFGGILTNAQWEILTMLAVILGPAEAATWAIMGYIWNVFESTTEAVGNASETWVAFQLGEGRPDLAKLVSYKSMLIVSIMSIVMSTLLMSLTNVLPSLMTKDATIQDMLAELFPLVALGNVTMSMGMVCWAIVGAQGRYEISTMIATCCAFLVTIPIGMVSVVMRINLQGLTFAVVIGYTVTAMLLSAVIILSDWDILAKEIQEQVAAEEEYSDCFQGE</sequence>
<feature type="transmembrane region" description="Helical" evidence="2">
    <location>
        <begin position="282"/>
        <end position="304"/>
    </location>
</feature>
<dbReference type="Pfam" id="PF01554">
    <property type="entry name" value="MatE"/>
    <property type="match status" value="2"/>
</dbReference>
<keyword evidence="2" id="KW-0812">Transmembrane</keyword>
<dbReference type="PANTHER" id="PTHR11206">
    <property type="entry name" value="MULTIDRUG RESISTANCE PROTEIN"/>
    <property type="match status" value="1"/>
</dbReference>
<feature type="transmembrane region" description="Helical" evidence="2">
    <location>
        <begin position="239"/>
        <end position="262"/>
    </location>
</feature>
<dbReference type="InterPro" id="IPR002528">
    <property type="entry name" value="MATE_fam"/>
</dbReference>